<reference evidence="2 3" key="1">
    <citation type="submission" date="2016-10" db="EMBL/GenBank/DDBJ databases">
        <authorList>
            <person name="de Groot N.N."/>
        </authorList>
    </citation>
    <scope>NUCLEOTIDE SEQUENCE [LARGE SCALE GENOMIC DNA]</scope>
    <source>
        <strain evidence="3">P4-7,KCTC 19426,CECT 7604</strain>
    </source>
</reference>
<dbReference type="PIRSF" id="PIRSF010256">
    <property type="entry name" value="CoxE_vWa"/>
    <property type="match status" value="1"/>
</dbReference>
<evidence type="ECO:0000313" key="2">
    <source>
        <dbReference type="EMBL" id="SDO39337.1"/>
    </source>
</evidence>
<dbReference type="SUPFAM" id="SSF53300">
    <property type="entry name" value="vWA-like"/>
    <property type="match status" value="1"/>
</dbReference>
<proteinExistence type="predicted"/>
<dbReference type="InterPro" id="IPR036465">
    <property type="entry name" value="vWFA_dom_sf"/>
</dbReference>
<dbReference type="InterPro" id="IPR002035">
    <property type="entry name" value="VWF_A"/>
</dbReference>
<dbReference type="OrthoDB" id="9790469at2"/>
<dbReference type="RefSeq" id="WP_090474683.1">
    <property type="nucleotide sequence ID" value="NZ_LT629710.1"/>
</dbReference>
<dbReference type="PANTHER" id="PTHR39338">
    <property type="entry name" value="BLL5662 PROTEIN-RELATED"/>
    <property type="match status" value="1"/>
</dbReference>
<gene>
    <name evidence="2" type="ORF">SAMN04515671_0798</name>
</gene>
<dbReference type="AlphaFoldDB" id="A0A1H0J6J7"/>
<evidence type="ECO:0000259" key="1">
    <source>
        <dbReference type="SMART" id="SM00327"/>
    </source>
</evidence>
<accession>A0A1H0J6J7</accession>
<sequence length="388" mass="41495">MAGPARGGSGEGTASGDRFGSGSSVDVLVGFTWALRGAGLTVGSERAGTFLAAVARLSALEPDDVYWAGRLTLTASPDDIPVYNAAFEAYFTGRTAAAGRGRSRSELSGLTLSMDADAASGQESSPETTPPVRADAAAAEVLRHRDFAAFSAQDRREMAALLALLAPGLPRRLSRRRVAARRGPVDVRRTVRAMLSSGGEPGALRRRRQGTRARRVVLLIDVSGSMALYADALLRFAHVLTRAQPTATEVFTIGTRLTRITRALRVADPEAALRAAGEVIPDFSGGTRLGEVLRVFTNRWGQRGTARGAVVVLFSDGWERGSADELARQVQRLRRLSRRLVWVNPHKGREGYLPVQTGIVAVLPHLDAFVAGHSLAALEELLEVIRDA</sequence>
<keyword evidence="3" id="KW-1185">Reference proteome</keyword>
<evidence type="ECO:0000313" key="3">
    <source>
        <dbReference type="Proteomes" id="UP000198741"/>
    </source>
</evidence>
<dbReference type="STRING" id="1090615.SAMN04515671_0798"/>
<organism evidence="2 3">
    <name type="scientific">Nakamurella panacisegetis</name>
    <dbReference type="NCBI Taxonomy" id="1090615"/>
    <lineage>
        <taxon>Bacteria</taxon>
        <taxon>Bacillati</taxon>
        <taxon>Actinomycetota</taxon>
        <taxon>Actinomycetes</taxon>
        <taxon>Nakamurellales</taxon>
        <taxon>Nakamurellaceae</taxon>
        <taxon>Nakamurella</taxon>
    </lineage>
</organism>
<dbReference type="InterPro" id="IPR008912">
    <property type="entry name" value="Uncharacterised_CoxE"/>
</dbReference>
<dbReference type="Pfam" id="PF05762">
    <property type="entry name" value="VWA_CoxE"/>
    <property type="match status" value="1"/>
</dbReference>
<dbReference type="EMBL" id="LT629710">
    <property type="protein sequence ID" value="SDO39337.1"/>
    <property type="molecule type" value="Genomic_DNA"/>
</dbReference>
<dbReference type="PANTHER" id="PTHR39338:SF6">
    <property type="entry name" value="BLL5662 PROTEIN"/>
    <property type="match status" value="1"/>
</dbReference>
<dbReference type="Gene3D" id="3.40.50.410">
    <property type="entry name" value="von Willebrand factor, type A domain"/>
    <property type="match status" value="1"/>
</dbReference>
<feature type="domain" description="VWFA" evidence="1">
    <location>
        <begin position="213"/>
        <end position="383"/>
    </location>
</feature>
<dbReference type="Proteomes" id="UP000198741">
    <property type="component" value="Chromosome I"/>
</dbReference>
<name>A0A1H0J6J7_9ACTN</name>
<dbReference type="CDD" id="cd00198">
    <property type="entry name" value="vWFA"/>
    <property type="match status" value="1"/>
</dbReference>
<dbReference type="InterPro" id="IPR011195">
    <property type="entry name" value="UCP010256"/>
</dbReference>
<dbReference type="SMART" id="SM00327">
    <property type="entry name" value="VWA"/>
    <property type="match status" value="1"/>
</dbReference>
<protein>
    <recommendedName>
        <fullName evidence="1">VWFA domain-containing protein</fullName>
    </recommendedName>
</protein>